<proteinExistence type="predicted"/>
<comment type="caution">
    <text evidence="1">The sequence shown here is derived from an EMBL/GenBank/DDBJ whole genome shotgun (WGS) entry which is preliminary data.</text>
</comment>
<keyword evidence="2" id="KW-1185">Reference proteome</keyword>
<sequence>MKYRKKPVEIEAWHFTKENFKKGVPRWVDHLPVNKNGYEELNHDISLWSQYGGEKIGGEIKTLEGKMTISENDYIIKGVHGEFYPCKPDIFEETYEPSDIQVQVDGKLLAEKLAAPIKHEIDKRSRYAQRHKGFF</sequence>
<dbReference type="RefSeq" id="WP_057821911.1">
    <property type="nucleotide sequence ID" value="NZ_AZEC01000014.1"/>
</dbReference>
<evidence type="ECO:0000313" key="2">
    <source>
        <dbReference type="Proteomes" id="UP000051330"/>
    </source>
</evidence>
<dbReference type="OrthoDB" id="121684at2"/>
<dbReference type="Proteomes" id="UP000051330">
    <property type="component" value="Unassembled WGS sequence"/>
</dbReference>
<evidence type="ECO:0000313" key="1">
    <source>
        <dbReference type="EMBL" id="KRL10737.1"/>
    </source>
</evidence>
<dbReference type="AlphaFoldDB" id="A0A0R1MS73"/>
<name>A0A0R1MS73_9LACO</name>
<accession>A0A0R1MS73</accession>
<dbReference type="PATRIC" id="fig|1423792.3.peg.895"/>
<organism evidence="1 2">
    <name type="scientific">Schleiferilactobacillus perolens DSM 12744</name>
    <dbReference type="NCBI Taxonomy" id="1423792"/>
    <lineage>
        <taxon>Bacteria</taxon>
        <taxon>Bacillati</taxon>
        <taxon>Bacillota</taxon>
        <taxon>Bacilli</taxon>
        <taxon>Lactobacillales</taxon>
        <taxon>Lactobacillaceae</taxon>
        <taxon>Schleiferilactobacillus</taxon>
    </lineage>
</organism>
<dbReference type="STRING" id="1423792.FD09_GL000880"/>
<protein>
    <submittedName>
        <fullName evidence="1">Uncharacterized protein</fullName>
    </submittedName>
</protein>
<dbReference type="EMBL" id="AZEC01000014">
    <property type="protein sequence ID" value="KRL10737.1"/>
    <property type="molecule type" value="Genomic_DNA"/>
</dbReference>
<gene>
    <name evidence="1" type="ORF">FD09_GL000880</name>
</gene>
<reference evidence="1 2" key="1">
    <citation type="journal article" date="2015" name="Genome Announc.">
        <title>Expanding the biotechnology potential of lactobacilli through comparative genomics of 213 strains and associated genera.</title>
        <authorList>
            <person name="Sun Z."/>
            <person name="Harris H.M."/>
            <person name="McCann A."/>
            <person name="Guo C."/>
            <person name="Argimon S."/>
            <person name="Zhang W."/>
            <person name="Yang X."/>
            <person name="Jeffery I.B."/>
            <person name="Cooney J.C."/>
            <person name="Kagawa T.F."/>
            <person name="Liu W."/>
            <person name="Song Y."/>
            <person name="Salvetti E."/>
            <person name="Wrobel A."/>
            <person name="Rasinkangas P."/>
            <person name="Parkhill J."/>
            <person name="Rea M.C."/>
            <person name="O'Sullivan O."/>
            <person name="Ritari J."/>
            <person name="Douillard F.P."/>
            <person name="Paul Ross R."/>
            <person name="Yang R."/>
            <person name="Briner A.E."/>
            <person name="Felis G.E."/>
            <person name="de Vos W.M."/>
            <person name="Barrangou R."/>
            <person name="Klaenhammer T.R."/>
            <person name="Caufield P.W."/>
            <person name="Cui Y."/>
            <person name="Zhang H."/>
            <person name="O'Toole P.W."/>
        </authorList>
    </citation>
    <scope>NUCLEOTIDE SEQUENCE [LARGE SCALE GENOMIC DNA]</scope>
    <source>
        <strain evidence="1 2">DSM 12744</strain>
    </source>
</reference>